<dbReference type="Pfam" id="PF02120">
    <property type="entry name" value="Flg_hook"/>
    <property type="match status" value="1"/>
</dbReference>
<feature type="compositionally biased region" description="Low complexity" evidence="1">
    <location>
        <begin position="426"/>
        <end position="440"/>
    </location>
</feature>
<dbReference type="InterPro" id="IPR021136">
    <property type="entry name" value="Flagellar_hook_control-like_C"/>
</dbReference>
<sequence>MEMAIGNTSVATATAGAGKTTTAGVKSEPQGAFGLLLQAAGLSQPAAGTEEGAVDQEDLMAALAALAGGLSPLLLAALNQPEITAEGTEQGLTLTVQTEQGAVSLLLKDLPLNNSELAAVLQEFGAAPELLTVLSKEPQGNPIETLKLHPQLMPELGNALTQMVQTLTAAPQLMVQETHTAVLFQSLMQSVQIETVQEKQTAATGEEGADLAVPAKGNSLLGKLQATMSMHTLQAALTLAEAAVTSQAQTAEGTAGAVLHASAPAAGVNAEELASAGKPAPDASQKAADAQPSAGVAVNQTYQQLPERHLKLEPVVTMRADQFRSELTANVVKRATLIEAPGRHEFRIILEPQGLGEVEVRIQSVNKQISVQLIADSQASKGMLDSALAGLKLQLQAQGIQYDRIEVQTAANNTDLGSGLPEHRGSGQQAREQQQGGQSRVAATDTFTLSEGEAELLDPLLNPDSIDVTA</sequence>
<proteinExistence type="predicted"/>
<organism evidence="3 4">
    <name type="scientific">Tumebacillus avium</name>
    <dbReference type="NCBI Taxonomy" id="1903704"/>
    <lineage>
        <taxon>Bacteria</taxon>
        <taxon>Bacillati</taxon>
        <taxon>Bacillota</taxon>
        <taxon>Bacilli</taxon>
        <taxon>Bacillales</taxon>
        <taxon>Alicyclobacillaceae</taxon>
        <taxon>Tumebacillus</taxon>
    </lineage>
</organism>
<dbReference type="KEGG" id="tum:CBW65_16960"/>
<gene>
    <name evidence="3" type="ORF">CBW65_16960</name>
</gene>
<dbReference type="Proteomes" id="UP000195437">
    <property type="component" value="Chromosome"/>
</dbReference>
<evidence type="ECO:0000313" key="3">
    <source>
        <dbReference type="EMBL" id="ARU62459.1"/>
    </source>
</evidence>
<evidence type="ECO:0000313" key="4">
    <source>
        <dbReference type="Proteomes" id="UP000195437"/>
    </source>
</evidence>
<reference evidence="4" key="1">
    <citation type="submission" date="2017-05" db="EMBL/GenBank/DDBJ databases">
        <authorList>
            <person name="Sung H."/>
        </authorList>
    </citation>
    <scope>NUCLEOTIDE SEQUENCE [LARGE SCALE GENOMIC DNA]</scope>
    <source>
        <strain evidence="4">AR23208</strain>
    </source>
</reference>
<dbReference type="OrthoDB" id="2380967at2"/>
<evidence type="ECO:0000256" key="1">
    <source>
        <dbReference type="SAM" id="MobiDB-lite"/>
    </source>
</evidence>
<protein>
    <recommendedName>
        <fullName evidence="2">Flagellar hook-length control protein-like C-terminal domain-containing protein</fullName>
    </recommendedName>
</protein>
<feature type="region of interest" description="Disordered" evidence="1">
    <location>
        <begin position="270"/>
        <end position="295"/>
    </location>
</feature>
<keyword evidence="4" id="KW-1185">Reference proteome</keyword>
<feature type="region of interest" description="Disordered" evidence="1">
    <location>
        <begin position="413"/>
        <end position="442"/>
    </location>
</feature>
<dbReference type="CDD" id="cd17470">
    <property type="entry name" value="T3SS_Flik_C"/>
    <property type="match status" value="1"/>
</dbReference>
<accession>A0A1Y0IQY6</accession>
<dbReference type="AlphaFoldDB" id="A0A1Y0IQY6"/>
<dbReference type="RefSeq" id="WP_087457818.1">
    <property type="nucleotide sequence ID" value="NZ_CP021434.1"/>
</dbReference>
<dbReference type="Gene3D" id="3.30.750.140">
    <property type="match status" value="1"/>
</dbReference>
<evidence type="ECO:0000259" key="2">
    <source>
        <dbReference type="Pfam" id="PF02120"/>
    </source>
</evidence>
<dbReference type="InterPro" id="IPR038610">
    <property type="entry name" value="FliK-like_C_sf"/>
</dbReference>
<name>A0A1Y0IQY6_9BACL</name>
<feature type="domain" description="Flagellar hook-length control protein-like C-terminal" evidence="2">
    <location>
        <begin position="337"/>
        <end position="413"/>
    </location>
</feature>
<dbReference type="EMBL" id="CP021434">
    <property type="protein sequence ID" value="ARU62459.1"/>
    <property type="molecule type" value="Genomic_DNA"/>
</dbReference>